<dbReference type="EMBL" id="BPQB01000031">
    <property type="protein sequence ID" value="GJE93219.1"/>
    <property type="molecule type" value="Genomic_DNA"/>
</dbReference>
<evidence type="ECO:0000313" key="3">
    <source>
        <dbReference type="EMBL" id="GJE93219.1"/>
    </source>
</evidence>
<feature type="compositionally biased region" description="Acidic residues" evidence="1">
    <location>
        <begin position="507"/>
        <end position="524"/>
    </location>
</feature>
<keyword evidence="2" id="KW-0732">Signal</keyword>
<feature type="compositionally biased region" description="Basic residues" evidence="1">
    <location>
        <begin position="197"/>
        <end position="209"/>
    </location>
</feature>
<sequence length="855" mass="87610">MVVLSPNFAILASLSALAVVSMLPNAEAVAIPDDGHKVARGGPLDSLDGQSSSSPNARGADAPASPGTNAPVLPLPGLSKRRVVFGTHSEAKAKEHHLDERWDPLNPLLQLGKIWVGTGSPPHRRDVKIEGNNDHVHVSKHHRGNEDMVVTGDDEHVHLHRRSPEPRSHYHGDHEKMIVKGDHNHVNVHEKRDPRSHGHHHHHHGHHSRSLSGTHSMEKRQAAGIPGVSVPLLDKGSTLLVPASMKRRRSGPLGDNIILAGHGQDLVMGLKRQLGDDVILSGNGEALVMTTKRQLSTLSAFAEPEGVPGSIDIISNVANSEVGAKIASLVLSSAMGDSVLGNPDPFVLNASGTNRTEVYMVLLSDDTSSPDTIPANDASNSTSSASPSNSTAPSDTSASASPTFAPTDLSDPSTPADPSSPSNSTSSGNSTDSASPQYKRVALKIPLFDAESATMKAYCATFDPQPTAPSPLTVESCADGPMVAEHKSQVFAYDPSTGAIQPMWYDGGDDDESPGGDDDGDDGSDNTAGDDGGDDELPDNVSSVASDGGYPPPQPTPSPADVNGTMARIENLSNDLLNNNGLIQPPAPTMAAKAHAFVAADSYATAQNVTLMFTPTPPELSSQAANQEQQATPSSPADPAASSATSSATDSSSTSADSYPSYSSASTFSAASPSTTSSTIVSFAPASAIATGSSSIASASASCTSSDVEPTVASFSPASVGSAMSSLSSSPSSSATVTDSSSSATATLTATSSMDVDAMATDSAASSDASSTSTFISASALTTHTLGVEVFDPEATATSTSETSSLGAQAAPTSSSASSVVSSGAPSMTPVSTAPYEWQFKQGSEKRGFVATNNW</sequence>
<feature type="region of interest" description="Disordered" evidence="1">
    <location>
        <begin position="37"/>
        <end position="76"/>
    </location>
</feature>
<name>A0A9P3LG21_9APHY</name>
<dbReference type="OrthoDB" id="3362371at2759"/>
<evidence type="ECO:0000256" key="1">
    <source>
        <dbReference type="SAM" id="MobiDB-lite"/>
    </source>
</evidence>
<dbReference type="Proteomes" id="UP000703269">
    <property type="component" value="Unassembled WGS sequence"/>
</dbReference>
<feature type="compositionally biased region" description="Low complexity" evidence="1">
    <location>
        <begin position="631"/>
        <end position="656"/>
    </location>
</feature>
<feature type="region of interest" description="Disordered" evidence="1">
    <location>
        <begin position="189"/>
        <end position="229"/>
    </location>
</feature>
<proteinExistence type="predicted"/>
<keyword evidence="4" id="KW-1185">Reference proteome</keyword>
<feature type="chain" id="PRO_5040135835" evidence="2">
    <location>
        <begin position="29"/>
        <end position="855"/>
    </location>
</feature>
<feature type="compositionally biased region" description="Low complexity" evidence="1">
    <location>
        <begin position="374"/>
        <end position="436"/>
    </location>
</feature>
<protein>
    <submittedName>
        <fullName evidence="3">Uncharacterized protein</fullName>
    </submittedName>
</protein>
<feature type="region of interest" description="Disordered" evidence="1">
    <location>
        <begin position="795"/>
        <end position="833"/>
    </location>
</feature>
<gene>
    <name evidence="3" type="ORF">PsYK624_093780</name>
</gene>
<comment type="caution">
    <text evidence="3">The sequence shown here is derived from an EMBL/GenBank/DDBJ whole genome shotgun (WGS) entry which is preliminary data.</text>
</comment>
<accession>A0A9P3LG21</accession>
<feature type="compositionally biased region" description="Polar residues" evidence="1">
    <location>
        <begin position="614"/>
        <end position="630"/>
    </location>
</feature>
<evidence type="ECO:0000313" key="4">
    <source>
        <dbReference type="Proteomes" id="UP000703269"/>
    </source>
</evidence>
<feature type="region of interest" description="Disordered" evidence="1">
    <location>
        <begin position="369"/>
        <end position="437"/>
    </location>
</feature>
<reference evidence="3 4" key="1">
    <citation type="submission" date="2021-08" db="EMBL/GenBank/DDBJ databases">
        <title>Draft Genome Sequence of Phanerochaete sordida strain YK-624.</title>
        <authorList>
            <person name="Mori T."/>
            <person name="Dohra H."/>
            <person name="Suzuki T."/>
            <person name="Kawagishi H."/>
            <person name="Hirai H."/>
        </authorList>
    </citation>
    <scope>NUCLEOTIDE SEQUENCE [LARGE SCALE GENOMIC DNA]</scope>
    <source>
        <strain evidence="3 4">YK-624</strain>
    </source>
</reference>
<feature type="region of interest" description="Disordered" evidence="1">
    <location>
        <begin position="498"/>
        <end position="564"/>
    </location>
</feature>
<feature type="compositionally biased region" description="Low complexity" evidence="1">
    <location>
        <begin position="795"/>
        <end position="827"/>
    </location>
</feature>
<feature type="signal peptide" evidence="2">
    <location>
        <begin position="1"/>
        <end position="28"/>
    </location>
</feature>
<feature type="region of interest" description="Disordered" evidence="1">
    <location>
        <begin position="614"/>
        <end position="656"/>
    </location>
</feature>
<evidence type="ECO:0000256" key="2">
    <source>
        <dbReference type="SAM" id="SignalP"/>
    </source>
</evidence>
<organism evidence="3 4">
    <name type="scientific">Phanerochaete sordida</name>
    <dbReference type="NCBI Taxonomy" id="48140"/>
    <lineage>
        <taxon>Eukaryota</taxon>
        <taxon>Fungi</taxon>
        <taxon>Dikarya</taxon>
        <taxon>Basidiomycota</taxon>
        <taxon>Agaricomycotina</taxon>
        <taxon>Agaricomycetes</taxon>
        <taxon>Polyporales</taxon>
        <taxon>Phanerochaetaceae</taxon>
        <taxon>Phanerochaete</taxon>
    </lineage>
</organism>
<dbReference type="AlphaFoldDB" id="A0A9P3LG21"/>